<dbReference type="Pfam" id="PF11902">
    <property type="entry name" value="DUF3422"/>
    <property type="match status" value="1"/>
</dbReference>
<dbReference type="RefSeq" id="WP_153341902.1">
    <property type="nucleotide sequence ID" value="NZ_WIVE01000010.1"/>
</dbReference>
<feature type="transmembrane region" description="Helical" evidence="1">
    <location>
        <begin position="367"/>
        <end position="388"/>
    </location>
</feature>
<keyword evidence="1" id="KW-0472">Membrane</keyword>
<accession>A0A7X1ZC98</accession>
<evidence type="ECO:0000313" key="2">
    <source>
        <dbReference type="EMBL" id="MQX35923.1"/>
    </source>
</evidence>
<organism evidence="2 3">
    <name type="scientific">Roseospira navarrensis</name>
    <dbReference type="NCBI Taxonomy" id="140058"/>
    <lineage>
        <taxon>Bacteria</taxon>
        <taxon>Pseudomonadati</taxon>
        <taxon>Pseudomonadota</taxon>
        <taxon>Alphaproteobacteria</taxon>
        <taxon>Rhodospirillales</taxon>
        <taxon>Rhodospirillaceae</taxon>
        <taxon>Roseospira</taxon>
    </lineage>
</organism>
<keyword evidence="1" id="KW-0812">Transmembrane</keyword>
<protein>
    <submittedName>
        <fullName evidence="2">DUF3422 family protein</fullName>
    </submittedName>
</protein>
<reference evidence="2 3" key="1">
    <citation type="submission" date="2019-10" db="EMBL/GenBank/DDBJ databases">
        <title>Draft whole-genome sequence of the purple nonsulfur photosynthetic bacterium Roseospira navarrensis DSM 15114.</title>
        <authorList>
            <person name="Kyndt J.A."/>
            <person name="Meyer T.E."/>
        </authorList>
    </citation>
    <scope>NUCLEOTIDE SEQUENCE [LARGE SCALE GENOMIC DNA]</scope>
    <source>
        <strain evidence="2 3">DSM 15114</strain>
    </source>
</reference>
<keyword evidence="3" id="KW-1185">Reference proteome</keyword>
<dbReference type="AlphaFoldDB" id="A0A7X1ZC98"/>
<dbReference type="EMBL" id="WIVE01000010">
    <property type="protein sequence ID" value="MQX35923.1"/>
    <property type="molecule type" value="Genomic_DNA"/>
</dbReference>
<proteinExistence type="predicted"/>
<comment type="caution">
    <text evidence="2">The sequence shown here is derived from an EMBL/GenBank/DDBJ whole genome shotgun (WGS) entry which is preliminary data.</text>
</comment>
<dbReference type="OrthoDB" id="9767470at2"/>
<gene>
    <name evidence="2" type="ORF">GHC57_05260</name>
</gene>
<dbReference type="InterPro" id="IPR021830">
    <property type="entry name" value="DUF3422"/>
</dbReference>
<evidence type="ECO:0000313" key="3">
    <source>
        <dbReference type="Proteomes" id="UP000434582"/>
    </source>
</evidence>
<feature type="transmembrane region" description="Helical" evidence="1">
    <location>
        <begin position="400"/>
        <end position="419"/>
    </location>
</feature>
<dbReference type="Proteomes" id="UP000434582">
    <property type="component" value="Unassembled WGS sequence"/>
</dbReference>
<evidence type="ECO:0000256" key="1">
    <source>
        <dbReference type="SAM" id="Phobius"/>
    </source>
</evidence>
<sequence length="433" mass="47764">MKAAPFRQHPQREQLIGELHARPSDPLRAPLRVSQFTVLSGEHGAETDHAHFSALCARKGGSAPAAGAKQHIADFGGLTAKWERHTEFSSFTFYRRAHVSDPFDKTVIDELPHEWLADLPGEVLSALHLAMLPCDAEIPGAEEISLRYFNGNPLVANTVAGGKGRVWADFRLHADGFTRMLLQDCGLDARHAGRTVQRLIEMNTYRALALLSLPLAQDTIPRLRVIDESLAIVSTRMADAADQTTDAELLGRLSQLSADIESLAARTSYRFGATRAYYGLVRQRLRDLRTDRLEGYLTIDGFLERRMGPAMSTCESAAERQESLAQRASRIGSLLRARVEVGLERQNSDLLNSMNERSRIQLKLQETVEGLSVVAISYYAVGLVGYLFKGLKDAGLPVNVGIATALSVPVVAGLVWYGIRRAKRAVVKRRGRD</sequence>
<keyword evidence="1" id="KW-1133">Transmembrane helix</keyword>
<name>A0A7X1ZC98_9PROT</name>